<proteinExistence type="predicted"/>
<evidence type="ECO:0000313" key="2">
    <source>
        <dbReference type="Proteomes" id="UP001143910"/>
    </source>
</evidence>
<organism evidence="1 2">
    <name type="scientific">Zarea fungicola</name>
    <dbReference type="NCBI Taxonomy" id="93591"/>
    <lineage>
        <taxon>Eukaryota</taxon>
        <taxon>Fungi</taxon>
        <taxon>Dikarya</taxon>
        <taxon>Ascomycota</taxon>
        <taxon>Pezizomycotina</taxon>
        <taxon>Sordariomycetes</taxon>
        <taxon>Hypocreomycetidae</taxon>
        <taxon>Hypocreales</taxon>
        <taxon>Cordycipitaceae</taxon>
        <taxon>Zarea</taxon>
    </lineage>
</organism>
<name>A0ACC1NUL4_9HYPO</name>
<accession>A0ACC1NUL4</accession>
<keyword evidence="2" id="KW-1185">Reference proteome</keyword>
<dbReference type="Proteomes" id="UP001143910">
    <property type="component" value="Unassembled WGS sequence"/>
</dbReference>
<dbReference type="EMBL" id="JANJQO010000048">
    <property type="protein sequence ID" value="KAJ2983010.1"/>
    <property type="molecule type" value="Genomic_DNA"/>
</dbReference>
<gene>
    <name evidence="1" type="ORF">NQ176_g1004</name>
</gene>
<protein>
    <submittedName>
        <fullName evidence="1">Uncharacterized protein</fullName>
    </submittedName>
</protein>
<reference evidence="1" key="1">
    <citation type="submission" date="2022-08" db="EMBL/GenBank/DDBJ databases">
        <title>Genome Sequence of Lecanicillium fungicola.</title>
        <authorList>
            <person name="Buettner E."/>
        </authorList>
    </citation>
    <scope>NUCLEOTIDE SEQUENCE</scope>
    <source>
        <strain evidence="1">Babe33</strain>
    </source>
</reference>
<sequence length="541" mass="60610">MAPVQDTTAPQSQLACIHCRQSKRRCDKLYPECRLCLQKHLRCEYPVRRKQREQQIEDEHSFSSLSPLQAQSITAPPSTTSSRSQLSRTSLPWLATTPATSDAQDGGAFNVNDSGLASFLFLDPRLFHKMRLQVPKIHTTVRASVVELVGDLDDIKGISTLYFDTIHAWMPIVSKKQFFENLPNRLTQRRSELFLLVLAMKLCCARITTPRTDLYHAVKQFYFDMENSGALSIQVLQAAILIAIYEVGHAIYPAAILSVGSCARYASCLGIDTTARPPKSMQLPWIEVEECCRIWWSIAILDRFLNLCDPRRHPATPDPHAGTYLPVDDASWDAGTSAPEDALTIGSSSAARLARYGRFAQAAYHLTQVLNLATETHNVTMQLRRTIMALVELAESEGHWKRWGFCTQMAICYSAILMLEKPWLPTSEDGMFAGLDDTNPTPVSNEAAVALQAAFDMISYFFIENNGWTCYRTSPFISHFLYLAASMHSRYSHLNLRGPVDKLGALKQSLRLVNDRWLAAGVYLSLLEGQEILSVAEQGVL</sequence>
<evidence type="ECO:0000313" key="1">
    <source>
        <dbReference type="EMBL" id="KAJ2983010.1"/>
    </source>
</evidence>
<comment type="caution">
    <text evidence="1">The sequence shown here is derived from an EMBL/GenBank/DDBJ whole genome shotgun (WGS) entry which is preliminary data.</text>
</comment>